<evidence type="ECO:0000256" key="4">
    <source>
        <dbReference type="ARBA" id="ARBA00022679"/>
    </source>
</evidence>
<evidence type="ECO:0000256" key="2">
    <source>
        <dbReference type="ARBA" id="ARBA00011900"/>
    </source>
</evidence>
<sequence length="283" mass="33027">MSTQIYPFFCLLFLFELMTSKGHFDATLKPPLKWAGGKRWLLPVLKRYWNKHQQSRLVEPFCGGLSVALGLAPERALLNDVNPALINFYQHLSEGLEVDIAFINDESAYYHCRDEFNQLNANQSDAPRAAQLFYYLNRTGYNGLCRFNSRGGYNVPFGRYKTINYLESFIHYQPILSRWQFSCQDFETIPLEPMDFVYADPPYDTPFHQYSQKGFKWEDQERLAYWLSQHNGPVLLSNQATDRIIKLYKQLGFRLRYLDAPRLISCKGNGRKAVKEVLAIRGF</sequence>
<feature type="binding site" evidence="7">
    <location>
        <position position="38"/>
    </location>
    <ligand>
        <name>S-adenosyl-L-methionine</name>
        <dbReference type="ChEBI" id="CHEBI:59789"/>
    </ligand>
</feature>
<dbReference type="Gene3D" id="1.10.1020.10">
    <property type="entry name" value="Adenine-specific Methyltransferase, Domain 2"/>
    <property type="match status" value="1"/>
</dbReference>
<evidence type="ECO:0000256" key="1">
    <source>
        <dbReference type="ARBA" id="ARBA00006594"/>
    </source>
</evidence>
<dbReference type="GO" id="GO:0009007">
    <property type="term" value="F:site-specific DNA-methyltransferase (adenine-specific) activity"/>
    <property type="evidence" value="ECO:0007669"/>
    <property type="project" value="UniProtKB-UniRule"/>
</dbReference>
<comment type="catalytic activity">
    <reaction evidence="6 8">
        <text>a 2'-deoxyadenosine in DNA + S-adenosyl-L-methionine = an N(6)-methyl-2'-deoxyadenosine in DNA + S-adenosyl-L-homocysteine + H(+)</text>
        <dbReference type="Rhea" id="RHEA:15197"/>
        <dbReference type="Rhea" id="RHEA-COMP:12418"/>
        <dbReference type="Rhea" id="RHEA-COMP:12419"/>
        <dbReference type="ChEBI" id="CHEBI:15378"/>
        <dbReference type="ChEBI" id="CHEBI:57856"/>
        <dbReference type="ChEBI" id="CHEBI:59789"/>
        <dbReference type="ChEBI" id="CHEBI:90615"/>
        <dbReference type="ChEBI" id="CHEBI:90616"/>
        <dbReference type="EC" id="2.1.1.72"/>
    </reaction>
</comment>
<evidence type="ECO:0000313" key="10">
    <source>
        <dbReference type="Proteomes" id="UP000198924"/>
    </source>
</evidence>
<reference evidence="10" key="1">
    <citation type="submission" date="2016-10" db="EMBL/GenBank/DDBJ databases">
        <authorList>
            <person name="Varghese N."/>
            <person name="Submissions S."/>
        </authorList>
    </citation>
    <scope>NUCLEOTIDE SEQUENCE [LARGE SCALE GENOMIC DNA]</scope>
    <source>
        <strain evidence="10">DSM 11578</strain>
    </source>
</reference>
<dbReference type="InterPro" id="IPR012263">
    <property type="entry name" value="M_m6A_EcoRV"/>
</dbReference>
<dbReference type="PANTHER" id="PTHR30481:SF3">
    <property type="entry name" value="DNA ADENINE METHYLASE"/>
    <property type="match status" value="1"/>
</dbReference>
<dbReference type="InterPro" id="IPR002052">
    <property type="entry name" value="DNA_methylase_N6_adenine_CS"/>
</dbReference>
<dbReference type="InterPro" id="IPR012327">
    <property type="entry name" value="MeTrfase_D12"/>
</dbReference>
<keyword evidence="10" id="KW-1185">Reference proteome</keyword>
<dbReference type="PANTHER" id="PTHR30481">
    <property type="entry name" value="DNA ADENINE METHYLASE"/>
    <property type="match status" value="1"/>
</dbReference>
<dbReference type="GO" id="GO:1904047">
    <property type="term" value="F:S-adenosyl-L-methionine binding"/>
    <property type="evidence" value="ECO:0007669"/>
    <property type="project" value="TreeGrafter"/>
</dbReference>
<evidence type="ECO:0000256" key="7">
    <source>
        <dbReference type="PIRSR" id="PIRSR000398-1"/>
    </source>
</evidence>
<keyword evidence="3 8" id="KW-0489">Methyltransferase</keyword>
<keyword evidence="4 8" id="KW-0808">Transferase</keyword>
<dbReference type="EMBL" id="FOSH01000011">
    <property type="protein sequence ID" value="SFK44425.1"/>
    <property type="molecule type" value="Genomic_DNA"/>
</dbReference>
<dbReference type="STRING" id="45496.SAMN04488079_11149"/>
<organism evidence="9 10">
    <name type="scientific">Methylophaga sulfidovorans</name>
    <dbReference type="NCBI Taxonomy" id="45496"/>
    <lineage>
        <taxon>Bacteria</taxon>
        <taxon>Pseudomonadati</taxon>
        <taxon>Pseudomonadota</taxon>
        <taxon>Gammaproteobacteria</taxon>
        <taxon>Thiotrichales</taxon>
        <taxon>Piscirickettsiaceae</taxon>
        <taxon>Methylophaga</taxon>
    </lineage>
</organism>
<evidence type="ECO:0000256" key="3">
    <source>
        <dbReference type="ARBA" id="ARBA00022603"/>
    </source>
</evidence>
<accession>A0A1I3ZK66</accession>
<evidence type="ECO:0000256" key="5">
    <source>
        <dbReference type="ARBA" id="ARBA00022691"/>
    </source>
</evidence>
<dbReference type="RefSeq" id="WP_245752903.1">
    <property type="nucleotide sequence ID" value="NZ_FOSH01000011.1"/>
</dbReference>
<dbReference type="Gene3D" id="3.40.50.150">
    <property type="entry name" value="Vaccinia Virus protein VP39"/>
    <property type="match status" value="1"/>
</dbReference>
<feature type="binding site" evidence="7">
    <location>
        <position position="80"/>
    </location>
    <ligand>
        <name>S-adenosyl-L-methionine</name>
        <dbReference type="ChEBI" id="CHEBI:59789"/>
    </ligand>
</feature>
<dbReference type="InterPro" id="IPR029063">
    <property type="entry name" value="SAM-dependent_MTases_sf"/>
</dbReference>
<feature type="binding site" evidence="7">
    <location>
        <position position="200"/>
    </location>
    <ligand>
        <name>S-adenosyl-L-methionine</name>
        <dbReference type="ChEBI" id="CHEBI:59789"/>
    </ligand>
</feature>
<dbReference type="EC" id="2.1.1.72" evidence="2 8"/>
<dbReference type="GO" id="GO:0032259">
    <property type="term" value="P:methylation"/>
    <property type="evidence" value="ECO:0007669"/>
    <property type="project" value="UniProtKB-KW"/>
</dbReference>
<proteinExistence type="inferred from homology"/>
<dbReference type="PIRSF" id="PIRSF000398">
    <property type="entry name" value="M_m6A_EcoRV"/>
    <property type="match status" value="1"/>
</dbReference>
<evidence type="ECO:0000256" key="8">
    <source>
        <dbReference type="RuleBase" id="RU361257"/>
    </source>
</evidence>
<keyword evidence="5 8" id="KW-0949">S-adenosyl-L-methionine</keyword>
<dbReference type="GO" id="GO:0043565">
    <property type="term" value="F:sequence-specific DNA binding"/>
    <property type="evidence" value="ECO:0007669"/>
    <property type="project" value="TreeGrafter"/>
</dbReference>
<dbReference type="Proteomes" id="UP000198924">
    <property type="component" value="Unassembled WGS sequence"/>
</dbReference>
<feature type="binding site" evidence="7">
    <location>
        <position position="34"/>
    </location>
    <ligand>
        <name>S-adenosyl-L-methionine</name>
        <dbReference type="ChEBI" id="CHEBI:59789"/>
    </ligand>
</feature>
<dbReference type="SUPFAM" id="SSF53335">
    <property type="entry name" value="S-adenosyl-L-methionine-dependent methyltransferases"/>
    <property type="match status" value="1"/>
</dbReference>
<dbReference type="Pfam" id="PF02086">
    <property type="entry name" value="MethyltransfD12"/>
    <property type="match status" value="1"/>
</dbReference>
<dbReference type="PROSITE" id="PS00092">
    <property type="entry name" value="N6_MTASE"/>
    <property type="match status" value="1"/>
</dbReference>
<comment type="similarity">
    <text evidence="1 8">Belongs to the N(4)/N(6)-methyltransferase family.</text>
</comment>
<dbReference type="AlphaFoldDB" id="A0A1I3ZK66"/>
<dbReference type="PRINTS" id="PR00505">
    <property type="entry name" value="D12N6MTFRASE"/>
</dbReference>
<gene>
    <name evidence="9" type="ORF">SAMN04488079_11149</name>
</gene>
<protein>
    <recommendedName>
        <fullName evidence="2 8">Site-specific DNA-methyltransferase (adenine-specific)</fullName>
        <ecNumber evidence="2 8">2.1.1.72</ecNumber>
    </recommendedName>
</protein>
<name>A0A1I3ZK66_9GAMM</name>
<evidence type="ECO:0000313" key="9">
    <source>
        <dbReference type="EMBL" id="SFK44425.1"/>
    </source>
</evidence>
<dbReference type="GO" id="GO:0006298">
    <property type="term" value="P:mismatch repair"/>
    <property type="evidence" value="ECO:0007669"/>
    <property type="project" value="TreeGrafter"/>
</dbReference>
<evidence type="ECO:0000256" key="6">
    <source>
        <dbReference type="ARBA" id="ARBA00047942"/>
    </source>
</evidence>
<dbReference type="NCBIfam" id="TIGR00571">
    <property type="entry name" value="dam"/>
    <property type="match status" value="1"/>
</dbReference>
<dbReference type="InterPro" id="IPR023095">
    <property type="entry name" value="Ade_MeTrfase_dom_2"/>
</dbReference>
<dbReference type="GO" id="GO:0009307">
    <property type="term" value="P:DNA restriction-modification system"/>
    <property type="evidence" value="ECO:0007669"/>
    <property type="project" value="InterPro"/>
</dbReference>